<gene>
    <name evidence="2" type="ORF">CK820_G0019188</name>
</gene>
<proteinExistence type="predicted"/>
<sequence>MDNVQSKRRRYMEEEYEAEFQVKITAKGDINQKLQKVIQWLLEEKLCALQCAVFDKTLAELKTRVEKIECNKRHKTVLTELQAKIARLTKRFEAAK</sequence>
<dbReference type="InterPro" id="IPR026085">
    <property type="entry name" value="ATF7-int"/>
</dbReference>
<protein>
    <submittedName>
        <fullName evidence="2">ATF7IP isoform 11</fullName>
    </submittedName>
</protein>
<organism evidence="2">
    <name type="scientific">Pan troglodytes</name>
    <name type="common">Chimpanzee</name>
    <dbReference type="NCBI Taxonomy" id="9598"/>
    <lineage>
        <taxon>Eukaryota</taxon>
        <taxon>Metazoa</taxon>
        <taxon>Chordata</taxon>
        <taxon>Craniata</taxon>
        <taxon>Vertebrata</taxon>
        <taxon>Euteleostomi</taxon>
        <taxon>Mammalia</taxon>
        <taxon>Eutheria</taxon>
        <taxon>Euarchontoglires</taxon>
        <taxon>Primates</taxon>
        <taxon>Haplorrhini</taxon>
        <taxon>Catarrhini</taxon>
        <taxon>Hominidae</taxon>
        <taxon>Pan</taxon>
    </lineage>
</organism>
<dbReference type="PANTHER" id="PTHR23210">
    <property type="entry name" value="ACTIVATING TRANSCRIPTION FACTOR 7 INTERACTING PROTEIN"/>
    <property type="match status" value="1"/>
</dbReference>
<dbReference type="InterPro" id="IPR031870">
    <property type="entry name" value="ATF7IP_BD"/>
</dbReference>
<feature type="non-terminal residue" evidence="2">
    <location>
        <position position="96"/>
    </location>
</feature>
<dbReference type="AlphaFoldDB" id="A0A2J8QQ79"/>
<dbReference type="Pfam" id="PF16788">
    <property type="entry name" value="ATF7IP_BD"/>
    <property type="match status" value="1"/>
</dbReference>
<evidence type="ECO:0000313" key="2">
    <source>
        <dbReference type="EMBL" id="PNI98413.1"/>
    </source>
</evidence>
<dbReference type="EMBL" id="NBAG03000025">
    <property type="protein sequence ID" value="PNI98413.1"/>
    <property type="molecule type" value="Genomic_DNA"/>
</dbReference>
<accession>A0A2J8QQ79</accession>
<reference evidence="2" key="1">
    <citation type="submission" date="2017-12" db="EMBL/GenBank/DDBJ databases">
        <title>High-resolution comparative analysis of great ape genomes.</title>
        <authorList>
            <person name="Pollen A."/>
            <person name="Hastie A."/>
            <person name="Hormozdiari F."/>
            <person name="Dougherty M."/>
            <person name="Liu R."/>
            <person name="Chaisson M."/>
            <person name="Hoppe E."/>
            <person name="Hill C."/>
            <person name="Pang A."/>
            <person name="Hillier L."/>
            <person name="Baker C."/>
            <person name="Armstrong J."/>
            <person name="Shendure J."/>
            <person name="Paten B."/>
            <person name="Wilson R."/>
            <person name="Chao H."/>
            <person name="Schneider V."/>
            <person name="Ventura M."/>
            <person name="Kronenberg Z."/>
            <person name="Murali S."/>
            <person name="Gordon D."/>
            <person name="Cantsilieris S."/>
            <person name="Munson K."/>
            <person name="Nelson B."/>
            <person name="Raja A."/>
            <person name="Underwood J."/>
            <person name="Diekhans M."/>
            <person name="Fiddes I."/>
            <person name="Haussler D."/>
            <person name="Eichler E."/>
        </authorList>
    </citation>
    <scope>NUCLEOTIDE SEQUENCE [LARGE SCALE GENOMIC DNA]</scope>
    <source>
        <strain evidence="2">Yerkes chimp pedigree #C0471</strain>
    </source>
</reference>
<feature type="domain" description="ATF7-interacting protein protein binding" evidence="1">
    <location>
        <begin position="3"/>
        <end position="96"/>
    </location>
</feature>
<evidence type="ECO:0000259" key="1">
    <source>
        <dbReference type="Pfam" id="PF16788"/>
    </source>
</evidence>
<dbReference type="SMR" id="A0A2J8QQ79"/>
<comment type="caution">
    <text evidence="2">The sequence shown here is derived from an EMBL/GenBank/DDBJ whole genome shotgun (WGS) entry which is preliminary data.</text>
</comment>
<dbReference type="PANTHER" id="PTHR23210:SF22">
    <property type="entry name" value="ACTIVATING TRANSCRIPTION FACTOR 7-INTERACTING PROTEIN 1"/>
    <property type="match status" value="1"/>
</dbReference>
<name>A0A2J8QQ79_PANTR</name>